<keyword evidence="1" id="KW-1133">Transmembrane helix</keyword>
<dbReference type="AlphaFoldDB" id="A0A1I6XGD6"/>
<protein>
    <submittedName>
        <fullName evidence="2">Uncharacterized protein</fullName>
    </submittedName>
</protein>
<proteinExistence type="predicted"/>
<feature type="transmembrane region" description="Helical" evidence="1">
    <location>
        <begin position="21"/>
        <end position="45"/>
    </location>
</feature>
<organism evidence="2 3">
    <name type="scientific">Actinopolyspora righensis</name>
    <dbReference type="NCBI Taxonomy" id="995060"/>
    <lineage>
        <taxon>Bacteria</taxon>
        <taxon>Bacillati</taxon>
        <taxon>Actinomycetota</taxon>
        <taxon>Actinomycetes</taxon>
        <taxon>Actinopolysporales</taxon>
        <taxon>Actinopolysporaceae</taxon>
        <taxon>Actinopolyspora</taxon>
        <taxon>Actinopolyspora alba group</taxon>
    </lineage>
</organism>
<sequence length="46" mass="4796">MQYLECARPHGGSEVCVQLKLSLTQATVIVVVVWLVIGVLSGGAAV</sequence>
<reference evidence="3" key="1">
    <citation type="submission" date="2016-10" db="EMBL/GenBank/DDBJ databases">
        <authorList>
            <person name="Varghese N."/>
            <person name="Submissions S."/>
        </authorList>
    </citation>
    <scope>NUCLEOTIDE SEQUENCE [LARGE SCALE GENOMIC DNA]</scope>
    <source>
        <strain evidence="3">DSM 45501</strain>
    </source>
</reference>
<accession>A0A1I6XGD6</accession>
<dbReference type="Proteomes" id="UP000199165">
    <property type="component" value="Unassembled WGS sequence"/>
</dbReference>
<keyword evidence="1" id="KW-0472">Membrane</keyword>
<evidence type="ECO:0000256" key="1">
    <source>
        <dbReference type="SAM" id="Phobius"/>
    </source>
</evidence>
<keyword evidence="1" id="KW-0812">Transmembrane</keyword>
<evidence type="ECO:0000313" key="3">
    <source>
        <dbReference type="Proteomes" id="UP000199165"/>
    </source>
</evidence>
<evidence type="ECO:0000313" key="2">
    <source>
        <dbReference type="EMBL" id="SFT37042.1"/>
    </source>
</evidence>
<keyword evidence="3" id="KW-1185">Reference proteome</keyword>
<name>A0A1I6XGD6_9ACTN</name>
<gene>
    <name evidence="2" type="ORF">SAMN04487904_101549</name>
</gene>
<dbReference type="EMBL" id="FPAT01000001">
    <property type="protein sequence ID" value="SFT37042.1"/>
    <property type="molecule type" value="Genomic_DNA"/>
</dbReference>